<dbReference type="RefSeq" id="XP_024713730.1">
    <property type="nucleotide sequence ID" value="XM_024858324.1"/>
</dbReference>
<dbReference type="CDD" id="cd00067">
    <property type="entry name" value="GAL4"/>
    <property type="match status" value="1"/>
</dbReference>
<dbReference type="PROSITE" id="PS00463">
    <property type="entry name" value="ZN2_CY6_FUNGAL_1"/>
    <property type="match status" value="1"/>
</dbReference>
<dbReference type="GO" id="GO:0000981">
    <property type="term" value="F:DNA-binding transcription factor activity, RNA polymerase II-specific"/>
    <property type="evidence" value="ECO:0007669"/>
    <property type="project" value="InterPro"/>
</dbReference>
<name>A0A2P7YR10_9ASCO</name>
<dbReference type="PROSITE" id="PS50048">
    <property type="entry name" value="ZN2_CY6_FUNGAL_2"/>
    <property type="match status" value="1"/>
</dbReference>
<dbReference type="Proteomes" id="UP000241107">
    <property type="component" value="Unassembled WGS sequence"/>
</dbReference>
<dbReference type="VEuPathDB" id="FungiDB:C7M61_002968"/>
<feature type="region of interest" description="Disordered" evidence="1">
    <location>
        <begin position="147"/>
        <end position="171"/>
    </location>
</feature>
<reference evidence="3 4" key="1">
    <citation type="submission" date="2018-03" db="EMBL/GenBank/DDBJ databases">
        <title>Candida pseudohaemulonii genome assembly and annotation.</title>
        <authorList>
            <person name="Munoz J.F."/>
            <person name="Gade L.G."/>
            <person name="Chow N.A."/>
            <person name="Litvintseva A.P."/>
            <person name="Loparev V.N."/>
            <person name="Cuomo C.A."/>
        </authorList>
    </citation>
    <scope>NUCLEOTIDE SEQUENCE [LARGE SCALE GENOMIC DNA]</scope>
    <source>
        <strain evidence="3 4">B12108</strain>
    </source>
</reference>
<keyword evidence="4" id="KW-1185">Reference proteome</keyword>
<dbReference type="STRING" id="418784.A0A2P7YR10"/>
<evidence type="ECO:0000313" key="3">
    <source>
        <dbReference type="EMBL" id="PSK38405.1"/>
    </source>
</evidence>
<dbReference type="InterPro" id="IPR001138">
    <property type="entry name" value="Zn2Cys6_DnaBD"/>
</dbReference>
<feature type="compositionally biased region" description="Pro residues" evidence="1">
    <location>
        <begin position="30"/>
        <end position="40"/>
    </location>
</feature>
<dbReference type="EMBL" id="PYFQ01000006">
    <property type="protein sequence ID" value="PSK38405.1"/>
    <property type="molecule type" value="Genomic_DNA"/>
</dbReference>
<feature type="compositionally biased region" description="Low complexity" evidence="1">
    <location>
        <begin position="70"/>
        <end position="97"/>
    </location>
</feature>
<dbReference type="GeneID" id="36566357"/>
<dbReference type="AlphaFoldDB" id="A0A2P7YR10"/>
<dbReference type="InterPro" id="IPR053181">
    <property type="entry name" value="EcdB-like_regulator"/>
</dbReference>
<feature type="domain" description="Zn(2)-C6 fungal-type" evidence="2">
    <location>
        <begin position="192"/>
        <end position="223"/>
    </location>
</feature>
<dbReference type="PANTHER" id="PTHR47785">
    <property type="entry name" value="ZN(II)2CYS6 TRANSCRIPTION FACTOR (EUROFUNG)-RELATED-RELATED"/>
    <property type="match status" value="1"/>
</dbReference>
<evidence type="ECO:0000256" key="1">
    <source>
        <dbReference type="SAM" id="MobiDB-lite"/>
    </source>
</evidence>
<organism evidence="3 4">
    <name type="scientific">Candidozyma pseudohaemuli</name>
    <dbReference type="NCBI Taxonomy" id="418784"/>
    <lineage>
        <taxon>Eukaryota</taxon>
        <taxon>Fungi</taxon>
        <taxon>Dikarya</taxon>
        <taxon>Ascomycota</taxon>
        <taxon>Saccharomycotina</taxon>
        <taxon>Pichiomycetes</taxon>
        <taxon>Metschnikowiaceae</taxon>
        <taxon>Candidozyma</taxon>
    </lineage>
</organism>
<evidence type="ECO:0000259" key="2">
    <source>
        <dbReference type="PROSITE" id="PS50048"/>
    </source>
</evidence>
<dbReference type="OrthoDB" id="4356994at2759"/>
<dbReference type="SUPFAM" id="SSF57701">
    <property type="entry name" value="Zn2/Cys6 DNA-binding domain"/>
    <property type="match status" value="1"/>
</dbReference>
<dbReference type="SMART" id="SM00066">
    <property type="entry name" value="GAL4"/>
    <property type="match status" value="1"/>
</dbReference>
<gene>
    <name evidence="3" type="ORF">C7M61_002968</name>
</gene>
<dbReference type="PANTHER" id="PTHR47785:SF5">
    <property type="entry name" value="ZN(II)2CYS6 TRANSCRIPTION FACTOR (EUROFUNG)"/>
    <property type="match status" value="1"/>
</dbReference>
<dbReference type="Gene3D" id="4.10.240.10">
    <property type="entry name" value="Zn(2)-C6 fungal-type DNA-binding domain"/>
    <property type="match status" value="1"/>
</dbReference>
<sequence>MDPFRAPLRDNTENSLAYSNDATPSHPQARIPPLPAPPYYRPVGHLPQDLYPGYVPREARSDNSSGSHESQAPAAANPSQSQQSQNQLANPSQNQNPGSNLHHMLVHGIPGNGQGYAVHGVSPHGQVLPGQGIQVAQTPLNLLHQHMHPNSQNTQTPQHSQHLQNPQQPSPHVLNFVTRAAAALPRKRSLTACDTCRQKKSKCDNVRPRCGACVRSGNMNCRYRADFPGSDYSLYDPASLTILLKLDVILRHVKSDPELLPRTKVAYFQHCLWDMSLMSMFRWRAVQKVLGVSDNDQANWTRRLVSKYDMKVSWGLPRKFKERFDTCTALEELLRLQISSFTNSFFLNAHTKVPCLDIISLLESIEIYTLMQKANPQTTFISMLEDYMSLEEGETVPRSFKDALLTLNLENTAVRRRAFINCCELVPLILAVCAIGIIASPVKLDNHQTFHNSTEEGRSMENSAATLAKSGPLIPKDRKKLSSSLIDYALIISLVFPLSLKRNSLVSIEYHIMLNQYHLYNMDPLSAHKAIVTASTDMMYYLEKEMNREATSEQLRYLFAERRLIVDRLFWTCLKLECELRAELSPHVPLSGITQMVPPSPFLRIPDAVSAEEHLADSVALTNKYDDKNLWYFFLTEVAVRKVDNKLYDEIYSLDAVREALWDLDEFVDKNIWKLLIKYFKQYDAIIASLSPRIRSFVLLEADVDEIHASMKRRACRKRGALEAFETDILDNLDEFFIDEDLLLKAQLELIMFIKTRFLASKIALFRPIMYLILEDRIPFSEIFEAAAAVLAQVKAEKREEMVMNHSHLPSQLNSTVSLNNDTLQLDTSSSSSQFANNFMDGEVAYIEAIKAPPKERSDISEDNFNDIVEYDNLKDDTSPEFINIKDYPAARKRVLQAFVKNLITVPKGNIPKIGLHRHSGLWYYVRQLIVGNISLFMLYKKVQQAIKMLVQNNAFSGGEEVMEALNLIFSRDLIKGSLEYTLLMLHYWKEESPDCEIYIEQVQLCLDVL</sequence>
<protein>
    <recommendedName>
        <fullName evidence="2">Zn(2)-C6 fungal-type domain-containing protein</fullName>
    </recommendedName>
</protein>
<feature type="region of interest" description="Disordered" evidence="1">
    <location>
        <begin position="1"/>
        <end position="110"/>
    </location>
</feature>
<proteinExistence type="predicted"/>
<dbReference type="Pfam" id="PF00172">
    <property type="entry name" value="Zn_clus"/>
    <property type="match status" value="1"/>
</dbReference>
<feature type="compositionally biased region" description="Polar residues" evidence="1">
    <location>
        <begin position="13"/>
        <end position="26"/>
    </location>
</feature>
<accession>A0A2P7YR10</accession>
<dbReference type="GO" id="GO:0008270">
    <property type="term" value="F:zinc ion binding"/>
    <property type="evidence" value="ECO:0007669"/>
    <property type="project" value="InterPro"/>
</dbReference>
<comment type="caution">
    <text evidence="3">The sequence shown here is derived from an EMBL/GenBank/DDBJ whole genome shotgun (WGS) entry which is preliminary data.</text>
</comment>
<feature type="compositionally biased region" description="Polar residues" evidence="1">
    <location>
        <begin position="148"/>
        <end position="167"/>
    </location>
</feature>
<dbReference type="InterPro" id="IPR036864">
    <property type="entry name" value="Zn2-C6_fun-type_DNA-bd_sf"/>
</dbReference>
<evidence type="ECO:0000313" key="4">
    <source>
        <dbReference type="Proteomes" id="UP000241107"/>
    </source>
</evidence>